<sequence>MRPLCSLCFLLMNVTLNVNLTPTPFYCGVWFQNRRIFHRILVVSCRKSICSTRPHKRTQKMKTTSVFIKITLWKYQASYDKRICT</sequence>
<evidence type="ECO:0000313" key="2">
    <source>
        <dbReference type="EMBL" id="CAB0010104.1"/>
    </source>
</evidence>
<evidence type="ECO:0008006" key="4">
    <source>
        <dbReference type="Google" id="ProtNLM"/>
    </source>
</evidence>
<feature type="signal peptide" evidence="1">
    <location>
        <begin position="1"/>
        <end position="20"/>
    </location>
</feature>
<feature type="non-terminal residue" evidence="2">
    <location>
        <position position="85"/>
    </location>
</feature>
<dbReference type="AlphaFoldDB" id="A0A6H5GZF8"/>
<gene>
    <name evidence="2" type="ORF">NTEN_LOCUS15161</name>
</gene>
<dbReference type="Proteomes" id="UP000479000">
    <property type="component" value="Unassembled WGS sequence"/>
</dbReference>
<protein>
    <recommendedName>
        <fullName evidence="4">Secreted protein</fullName>
    </recommendedName>
</protein>
<organism evidence="2 3">
    <name type="scientific">Nesidiocoris tenuis</name>
    <dbReference type="NCBI Taxonomy" id="355587"/>
    <lineage>
        <taxon>Eukaryota</taxon>
        <taxon>Metazoa</taxon>
        <taxon>Ecdysozoa</taxon>
        <taxon>Arthropoda</taxon>
        <taxon>Hexapoda</taxon>
        <taxon>Insecta</taxon>
        <taxon>Pterygota</taxon>
        <taxon>Neoptera</taxon>
        <taxon>Paraneoptera</taxon>
        <taxon>Hemiptera</taxon>
        <taxon>Heteroptera</taxon>
        <taxon>Panheteroptera</taxon>
        <taxon>Cimicomorpha</taxon>
        <taxon>Miridae</taxon>
        <taxon>Dicyphina</taxon>
        <taxon>Nesidiocoris</taxon>
    </lineage>
</organism>
<name>A0A6H5GZF8_9HEMI</name>
<dbReference type="EMBL" id="CADCXU010022770">
    <property type="protein sequence ID" value="CAB0010104.1"/>
    <property type="molecule type" value="Genomic_DNA"/>
</dbReference>
<keyword evidence="1" id="KW-0732">Signal</keyword>
<proteinExistence type="predicted"/>
<reference evidence="2 3" key="1">
    <citation type="submission" date="2020-02" db="EMBL/GenBank/DDBJ databases">
        <authorList>
            <person name="Ferguson B K."/>
        </authorList>
    </citation>
    <scope>NUCLEOTIDE SEQUENCE [LARGE SCALE GENOMIC DNA]</scope>
</reference>
<evidence type="ECO:0000256" key="1">
    <source>
        <dbReference type="SAM" id="SignalP"/>
    </source>
</evidence>
<keyword evidence="3" id="KW-1185">Reference proteome</keyword>
<accession>A0A6H5GZF8</accession>
<evidence type="ECO:0000313" key="3">
    <source>
        <dbReference type="Proteomes" id="UP000479000"/>
    </source>
</evidence>
<feature type="chain" id="PRO_5026019706" description="Secreted protein" evidence="1">
    <location>
        <begin position="21"/>
        <end position="85"/>
    </location>
</feature>